<evidence type="ECO:0000313" key="2">
    <source>
        <dbReference type="Proteomes" id="UP000020773"/>
    </source>
</evidence>
<dbReference type="Proteomes" id="UP000020773">
    <property type="component" value="Unassembled WGS sequence"/>
</dbReference>
<organism evidence="1 2">
    <name type="scientific">Bacteroides fragilis str. 3998T(B)3</name>
    <dbReference type="NCBI Taxonomy" id="1339316"/>
    <lineage>
        <taxon>Bacteria</taxon>
        <taxon>Pseudomonadati</taxon>
        <taxon>Bacteroidota</taxon>
        <taxon>Bacteroidia</taxon>
        <taxon>Bacteroidales</taxon>
        <taxon>Bacteroidaceae</taxon>
        <taxon>Bacteroides</taxon>
    </lineage>
</organism>
<name>A0A015VYK2_BACFG</name>
<dbReference type="EMBL" id="JGDB01000088">
    <property type="protein sequence ID" value="EXY91078.1"/>
    <property type="molecule type" value="Genomic_DNA"/>
</dbReference>
<dbReference type="AlphaFoldDB" id="A0A015VYK2"/>
<reference evidence="1 2" key="1">
    <citation type="submission" date="2014-02" db="EMBL/GenBank/DDBJ databases">
        <authorList>
            <person name="Sears C."/>
            <person name="Carroll K."/>
            <person name="Sack B.R."/>
            <person name="Qadri F."/>
            <person name="Myers L.L."/>
            <person name="Chung G.-T."/>
            <person name="Escheverria P."/>
            <person name="Fraser C.M."/>
            <person name="Sadzewicz L."/>
            <person name="Shefchek K.A."/>
            <person name="Tallon L."/>
            <person name="Das S.P."/>
            <person name="Daugherty S."/>
            <person name="Mongodin E.F."/>
        </authorList>
    </citation>
    <scope>NUCLEOTIDE SEQUENCE [LARGE SCALE GENOMIC DNA]</scope>
    <source>
        <strain evidence="2">3998T(B)3</strain>
    </source>
</reference>
<protein>
    <submittedName>
        <fullName evidence="1">Uncharacterized protein</fullName>
    </submittedName>
</protein>
<feature type="non-terminal residue" evidence="1">
    <location>
        <position position="1"/>
    </location>
</feature>
<gene>
    <name evidence="1" type="ORF">M125_2215</name>
</gene>
<sequence length="34" mass="3978">SFVIEVAYCIYMQKENVFESLNNMLFTFLPIGSE</sequence>
<comment type="caution">
    <text evidence="1">The sequence shown here is derived from an EMBL/GenBank/DDBJ whole genome shotgun (WGS) entry which is preliminary data.</text>
</comment>
<accession>A0A015VYK2</accession>
<proteinExistence type="predicted"/>
<evidence type="ECO:0000313" key="1">
    <source>
        <dbReference type="EMBL" id="EXY91078.1"/>
    </source>
</evidence>